<evidence type="ECO:0000313" key="1">
    <source>
        <dbReference type="EMBL" id="KAF6425148.1"/>
    </source>
</evidence>
<dbReference type="EMBL" id="JACASF010000017">
    <property type="protein sequence ID" value="KAF6425148.1"/>
    <property type="molecule type" value="Genomic_DNA"/>
</dbReference>
<keyword evidence="2" id="KW-1185">Reference proteome</keyword>
<accession>A0A7J8DPM2</accession>
<proteinExistence type="predicted"/>
<name>A0A7J8DPM2_MOLMO</name>
<dbReference type="Proteomes" id="UP000550707">
    <property type="component" value="Unassembled WGS sequence"/>
</dbReference>
<dbReference type="InParanoid" id="A0A7J8DPM2"/>
<protein>
    <submittedName>
        <fullName evidence="1">Uncharacterized protein</fullName>
    </submittedName>
</protein>
<gene>
    <name evidence="1" type="ORF">HJG59_009216</name>
</gene>
<reference evidence="1 2" key="1">
    <citation type="journal article" date="2020" name="Nature">
        <title>Six reference-quality genomes reveal evolution of bat adaptations.</title>
        <authorList>
            <person name="Jebb D."/>
            <person name="Huang Z."/>
            <person name="Pippel M."/>
            <person name="Hughes G.M."/>
            <person name="Lavrichenko K."/>
            <person name="Devanna P."/>
            <person name="Winkler S."/>
            <person name="Jermiin L.S."/>
            <person name="Skirmuntt E.C."/>
            <person name="Katzourakis A."/>
            <person name="Burkitt-Gray L."/>
            <person name="Ray D.A."/>
            <person name="Sullivan K.A.M."/>
            <person name="Roscito J.G."/>
            <person name="Kirilenko B.M."/>
            <person name="Davalos L.M."/>
            <person name="Corthals A.P."/>
            <person name="Power M.L."/>
            <person name="Jones G."/>
            <person name="Ransome R.D."/>
            <person name="Dechmann D.K.N."/>
            <person name="Locatelli A.G."/>
            <person name="Puechmaille S.J."/>
            <person name="Fedrigo O."/>
            <person name="Jarvis E.D."/>
            <person name="Hiller M."/>
            <person name="Vernes S.C."/>
            <person name="Myers E.W."/>
            <person name="Teeling E.C."/>
        </authorList>
    </citation>
    <scope>NUCLEOTIDE SEQUENCE [LARGE SCALE GENOMIC DNA]</scope>
    <source>
        <strain evidence="1">MMolMol1</strain>
        <tissue evidence="1">Muscle</tissue>
    </source>
</reference>
<sequence>MHYMQNVTWYVHRIPYEGLFTNGCSMHYMHNVTWPVMDSTSSDVTDPPQGVSLHPRASALGPCHFTELTGNREDGILSQGTGRSLHDRGGSSYRRFCWDSSQAASGRIRMRGSEGFCHFVSRWRPT</sequence>
<dbReference type="AlphaFoldDB" id="A0A7J8DPM2"/>
<evidence type="ECO:0000313" key="2">
    <source>
        <dbReference type="Proteomes" id="UP000550707"/>
    </source>
</evidence>
<organism evidence="1 2">
    <name type="scientific">Molossus molossus</name>
    <name type="common">Pallas' mastiff bat</name>
    <name type="synonym">Vespertilio molossus</name>
    <dbReference type="NCBI Taxonomy" id="27622"/>
    <lineage>
        <taxon>Eukaryota</taxon>
        <taxon>Metazoa</taxon>
        <taxon>Chordata</taxon>
        <taxon>Craniata</taxon>
        <taxon>Vertebrata</taxon>
        <taxon>Euteleostomi</taxon>
        <taxon>Mammalia</taxon>
        <taxon>Eutheria</taxon>
        <taxon>Laurasiatheria</taxon>
        <taxon>Chiroptera</taxon>
        <taxon>Yangochiroptera</taxon>
        <taxon>Molossidae</taxon>
        <taxon>Molossus</taxon>
    </lineage>
</organism>
<comment type="caution">
    <text evidence="1">The sequence shown here is derived from an EMBL/GenBank/DDBJ whole genome shotgun (WGS) entry which is preliminary data.</text>
</comment>